<reference evidence="8 9" key="1">
    <citation type="submission" date="2020-12" db="EMBL/GenBank/DDBJ databases">
        <title>Metabolic potential, ecology and presence of endohyphal bacteria is reflected in genomic diversity of Mucoromycotina.</title>
        <authorList>
            <person name="Muszewska A."/>
            <person name="Okrasinska A."/>
            <person name="Steczkiewicz K."/>
            <person name="Drgas O."/>
            <person name="Orlowska M."/>
            <person name="Perlinska-Lenart U."/>
            <person name="Aleksandrzak-Piekarczyk T."/>
            <person name="Szatraj K."/>
            <person name="Zielenkiewicz U."/>
            <person name="Pilsyk S."/>
            <person name="Malc E."/>
            <person name="Mieczkowski P."/>
            <person name="Kruszewska J.S."/>
            <person name="Biernat P."/>
            <person name="Pawlowska J."/>
        </authorList>
    </citation>
    <scope>NUCLEOTIDE SEQUENCE [LARGE SCALE GENOMIC DNA]</scope>
    <source>
        <strain evidence="8 9">CBS 142.35</strain>
    </source>
</reference>
<dbReference type="Pfam" id="PF00097">
    <property type="entry name" value="zf-C3HC4"/>
    <property type="match status" value="1"/>
</dbReference>
<dbReference type="Proteomes" id="UP000646827">
    <property type="component" value="Unassembled WGS sequence"/>
</dbReference>
<dbReference type="PROSITE" id="PS00518">
    <property type="entry name" value="ZF_RING_1"/>
    <property type="match status" value="1"/>
</dbReference>
<dbReference type="PANTHER" id="PTHR12983">
    <property type="entry name" value="RING FINGER 10 FAMILY MEMBER"/>
    <property type="match status" value="1"/>
</dbReference>
<organism evidence="8 9">
    <name type="scientific">Circinella minor</name>
    <dbReference type="NCBI Taxonomy" id="1195481"/>
    <lineage>
        <taxon>Eukaryota</taxon>
        <taxon>Fungi</taxon>
        <taxon>Fungi incertae sedis</taxon>
        <taxon>Mucoromycota</taxon>
        <taxon>Mucoromycotina</taxon>
        <taxon>Mucoromycetes</taxon>
        <taxon>Mucorales</taxon>
        <taxon>Lichtheimiaceae</taxon>
        <taxon>Circinella</taxon>
    </lineage>
</organism>
<evidence type="ECO:0000256" key="5">
    <source>
        <dbReference type="ARBA" id="ARBA00022833"/>
    </source>
</evidence>
<keyword evidence="2" id="KW-0963">Cytoplasm</keyword>
<dbReference type="GO" id="GO:0008270">
    <property type="term" value="F:zinc ion binding"/>
    <property type="evidence" value="ECO:0007669"/>
    <property type="project" value="UniProtKB-KW"/>
</dbReference>
<dbReference type="AlphaFoldDB" id="A0A8H7VM45"/>
<keyword evidence="4 6" id="KW-0863">Zinc-finger</keyword>
<evidence type="ECO:0000313" key="9">
    <source>
        <dbReference type="Proteomes" id="UP000646827"/>
    </source>
</evidence>
<evidence type="ECO:0000256" key="3">
    <source>
        <dbReference type="ARBA" id="ARBA00022723"/>
    </source>
</evidence>
<sequence>RPQRKKKHASLNHLLNFSLPDRPDDFDSYNEDHIHHDDPFSTNLTTYKPYRKEHYVNANFRFLLDPTGDYSLHLDDPDACFDWNLIEQVLVYSTQVPTCPICLDTPIAARIAQCGHIFCFSCILHSFHENGRICPICLDPTTVRELRPIQTLQCKKYKVGDGIDLCLMRREPYSMHPLPVNDNKKTTNTNGMIPRDTSELLPYARFMLASSNTLQITRERDTADLMASIEACQQEENSDAELAHLLTGLELLSNGNDHHKGKPQLQRQYSSRNHNNHNHCQGNERQCYYFYQARDGQWIFPGTHTIRILLQAFGDYADFPPEIMNATLTHVEEQLLTEERRKRYKFLGHVPLGCNISWIEIDLKGIVPDELLIIASSSSSQEQLNSGTSYDNEKEENRQDLLSLSMKEEWSDEEEMLEYVLKLSTVHQ</sequence>
<feature type="domain" description="RING-type" evidence="7">
    <location>
        <begin position="99"/>
        <end position="137"/>
    </location>
</feature>
<accession>A0A8H7VM45</accession>
<dbReference type="GO" id="GO:0045944">
    <property type="term" value="P:positive regulation of transcription by RNA polymerase II"/>
    <property type="evidence" value="ECO:0007669"/>
    <property type="project" value="TreeGrafter"/>
</dbReference>
<gene>
    <name evidence="8" type="ORF">INT45_008823</name>
</gene>
<keyword evidence="9" id="KW-1185">Reference proteome</keyword>
<dbReference type="SUPFAM" id="SSF57850">
    <property type="entry name" value="RING/U-box"/>
    <property type="match status" value="1"/>
</dbReference>
<evidence type="ECO:0000256" key="1">
    <source>
        <dbReference type="ARBA" id="ARBA00004496"/>
    </source>
</evidence>
<dbReference type="PROSITE" id="PS50089">
    <property type="entry name" value="ZF_RING_2"/>
    <property type="match status" value="1"/>
</dbReference>
<comment type="subcellular location">
    <subcellularLocation>
        <location evidence="1">Cytoplasm</location>
    </subcellularLocation>
</comment>
<name>A0A8H7VM45_9FUNG</name>
<keyword evidence="3" id="KW-0479">Metal-binding</keyword>
<dbReference type="GO" id="GO:0005737">
    <property type="term" value="C:cytoplasm"/>
    <property type="evidence" value="ECO:0007669"/>
    <property type="project" value="UniProtKB-SubCell"/>
</dbReference>
<evidence type="ECO:0000313" key="8">
    <source>
        <dbReference type="EMBL" id="KAG2221498.1"/>
    </source>
</evidence>
<dbReference type="InterPro" id="IPR039739">
    <property type="entry name" value="MAG2/RNF10"/>
</dbReference>
<evidence type="ECO:0000256" key="6">
    <source>
        <dbReference type="PROSITE-ProRule" id="PRU00175"/>
    </source>
</evidence>
<comment type="caution">
    <text evidence="8">The sequence shown here is derived from an EMBL/GenBank/DDBJ whole genome shotgun (WGS) entry which is preliminary data.</text>
</comment>
<evidence type="ECO:0000256" key="4">
    <source>
        <dbReference type="ARBA" id="ARBA00022771"/>
    </source>
</evidence>
<dbReference type="PANTHER" id="PTHR12983:SF9">
    <property type="entry name" value="E3 UBIQUITIN-PROTEIN LIGASE RNF10"/>
    <property type="match status" value="1"/>
</dbReference>
<feature type="non-terminal residue" evidence="8">
    <location>
        <position position="1"/>
    </location>
</feature>
<dbReference type="EMBL" id="JAEPRB010000107">
    <property type="protein sequence ID" value="KAG2221498.1"/>
    <property type="molecule type" value="Genomic_DNA"/>
</dbReference>
<dbReference type="InterPro" id="IPR017907">
    <property type="entry name" value="Znf_RING_CS"/>
</dbReference>
<proteinExistence type="predicted"/>
<dbReference type="GO" id="GO:0000976">
    <property type="term" value="F:transcription cis-regulatory region binding"/>
    <property type="evidence" value="ECO:0007669"/>
    <property type="project" value="TreeGrafter"/>
</dbReference>
<evidence type="ECO:0000259" key="7">
    <source>
        <dbReference type="PROSITE" id="PS50089"/>
    </source>
</evidence>
<dbReference type="OrthoDB" id="302966at2759"/>
<dbReference type="InterPro" id="IPR001841">
    <property type="entry name" value="Znf_RING"/>
</dbReference>
<evidence type="ECO:0000256" key="2">
    <source>
        <dbReference type="ARBA" id="ARBA00022490"/>
    </source>
</evidence>
<dbReference type="InterPro" id="IPR018957">
    <property type="entry name" value="Znf_C3HC4_RING-type"/>
</dbReference>
<dbReference type="InterPro" id="IPR013083">
    <property type="entry name" value="Znf_RING/FYVE/PHD"/>
</dbReference>
<dbReference type="Gene3D" id="3.30.40.10">
    <property type="entry name" value="Zinc/RING finger domain, C3HC4 (zinc finger)"/>
    <property type="match status" value="1"/>
</dbReference>
<protein>
    <recommendedName>
        <fullName evidence="7">RING-type domain-containing protein</fullName>
    </recommendedName>
</protein>
<keyword evidence="5" id="KW-0862">Zinc</keyword>
<dbReference type="SMART" id="SM00184">
    <property type="entry name" value="RING"/>
    <property type="match status" value="1"/>
</dbReference>